<evidence type="ECO:0000313" key="2">
    <source>
        <dbReference type="EMBL" id="GIG43827.1"/>
    </source>
</evidence>
<dbReference type="EMBL" id="BONQ01000028">
    <property type="protein sequence ID" value="GIG43827.1"/>
    <property type="molecule type" value="Genomic_DNA"/>
</dbReference>
<name>A0A919U6T7_9ACTN</name>
<dbReference type="AlphaFoldDB" id="A0A919U6T7"/>
<evidence type="ECO:0000256" key="1">
    <source>
        <dbReference type="SAM" id="Phobius"/>
    </source>
</evidence>
<keyword evidence="3" id="KW-1185">Reference proteome</keyword>
<protein>
    <submittedName>
        <fullName evidence="2">Uncharacterized protein</fullName>
    </submittedName>
</protein>
<feature type="transmembrane region" description="Helical" evidence="1">
    <location>
        <begin position="12"/>
        <end position="34"/>
    </location>
</feature>
<gene>
    <name evidence="2" type="ORF">Dsi01nite_018680</name>
</gene>
<organism evidence="2 3">
    <name type="scientific">Dactylosporangium siamense</name>
    <dbReference type="NCBI Taxonomy" id="685454"/>
    <lineage>
        <taxon>Bacteria</taxon>
        <taxon>Bacillati</taxon>
        <taxon>Actinomycetota</taxon>
        <taxon>Actinomycetes</taxon>
        <taxon>Micromonosporales</taxon>
        <taxon>Micromonosporaceae</taxon>
        <taxon>Dactylosporangium</taxon>
    </lineage>
</organism>
<evidence type="ECO:0000313" key="3">
    <source>
        <dbReference type="Proteomes" id="UP000660611"/>
    </source>
</evidence>
<keyword evidence="1" id="KW-0472">Membrane</keyword>
<proteinExistence type="predicted"/>
<dbReference type="Proteomes" id="UP000660611">
    <property type="component" value="Unassembled WGS sequence"/>
</dbReference>
<reference evidence="2" key="1">
    <citation type="submission" date="2021-01" db="EMBL/GenBank/DDBJ databases">
        <title>Whole genome shotgun sequence of Dactylosporangium siamense NBRC 106093.</title>
        <authorList>
            <person name="Komaki H."/>
            <person name="Tamura T."/>
        </authorList>
    </citation>
    <scope>NUCLEOTIDE SEQUENCE</scope>
    <source>
        <strain evidence="2">NBRC 106093</strain>
    </source>
</reference>
<keyword evidence="1" id="KW-0812">Transmembrane</keyword>
<accession>A0A919U6T7</accession>
<comment type="caution">
    <text evidence="2">The sequence shown here is derived from an EMBL/GenBank/DDBJ whole genome shotgun (WGS) entry which is preliminary data.</text>
</comment>
<feature type="transmembrane region" description="Helical" evidence="1">
    <location>
        <begin position="54"/>
        <end position="76"/>
    </location>
</feature>
<sequence>MAAAPVRHSPNVLFNLAGVVLIVGGIGLTLYGFADILRVMDGFDPFRGDGPPVAVADGAALIFWGIIIFTIGRYFWRGARRRGARDRFGRLLIIVGYLLVGAGLDAGAHAGVQLWNSRTDDGMQSAVLHALLMFLLWAVPGGVLATIGFRLADEVALATAEANAGL</sequence>
<keyword evidence="1" id="KW-1133">Transmembrane helix</keyword>
<feature type="transmembrane region" description="Helical" evidence="1">
    <location>
        <begin position="126"/>
        <end position="149"/>
    </location>
</feature>
<dbReference type="RefSeq" id="WP_203845686.1">
    <property type="nucleotide sequence ID" value="NZ_BAAAVW010000006.1"/>
</dbReference>
<feature type="transmembrane region" description="Helical" evidence="1">
    <location>
        <begin position="88"/>
        <end position="106"/>
    </location>
</feature>